<dbReference type="InterPro" id="IPR027417">
    <property type="entry name" value="P-loop_NTPase"/>
</dbReference>
<dbReference type="SUPFAM" id="SSF52540">
    <property type="entry name" value="P-loop containing nucleoside triphosphate hydrolases"/>
    <property type="match status" value="1"/>
</dbReference>
<dbReference type="GO" id="GO:0016887">
    <property type="term" value="F:ATP hydrolysis activity"/>
    <property type="evidence" value="ECO:0007669"/>
    <property type="project" value="InterPro"/>
</dbReference>
<dbReference type="PANTHER" id="PTHR43297">
    <property type="entry name" value="OLIGOPEPTIDE TRANSPORT ATP-BINDING PROTEIN APPD"/>
    <property type="match status" value="1"/>
</dbReference>
<evidence type="ECO:0000256" key="5">
    <source>
        <dbReference type="ARBA" id="ARBA00022519"/>
    </source>
</evidence>
<organism evidence="11 12">
    <name type="scientific">Anaerosacchariphilus polymeriproducens</name>
    <dbReference type="NCBI Taxonomy" id="1812858"/>
    <lineage>
        <taxon>Bacteria</taxon>
        <taxon>Bacillati</taxon>
        <taxon>Bacillota</taxon>
        <taxon>Clostridia</taxon>
        <taxon>Lachnospirales</taxon>
        <taxon>Lachnospiraceae</taxon>
        <taxon>Anaerosacchariphilus</taxon>
    </lineage>
</organism>
<dbReference type="CDD" id="cd03257">
    <property type="entry name" value="ABC_NikE_OppD_transporters"/>
    <property type="match status" value="1"/>
</dbReference>
<keyword evidence="4" id="KW-1003">Cell membrane</keyword>
<dbReference type="OrthoDB" id="9806285at2"/>
<evidence type="ECO:0000256" key="2">
    <source>
        <dbReference type="ARBA" id="ARBA00005417"/>
    </source>
</evidence>
<keyword evidence="12" id="KW-1185">Reference proteome</keyword>
<evidence type="ECO:0000256" key="6">
    <source>
        <dbReference type="ARBA" id="ARBA00022741"/>
    </source>
</evidence>
<keyword evidence="7 11" id="KW-0067">ATP-binding</keyword>
<protein>
    <submittedName>
        <fullName evidence="11">ABC transporter ATP-binding protein</fullName>
    </submittedName>
</protein>
<dbReference type="InterPro" id="IPR050388">
    <property type="entry name" value="ABC_Ni/Peptide_Import"/>
</dbReference>
<evidence type="ECO:0000256" key="4">
    <source>
        <dbReference type="ARBA" id="ARBA00022475"/>
    </source>
</evidence>
<evidence type="ECO:0000259" key="10">
    <source>
        <dbReference type="PROSITE" id="PS50893"/>
    </source>
</evidence>
<dbReference type="AlphaFoldDB" id="A0A371AW56"/>
<dbReference type="InterPro" id="IPR003439">
    <property type="entry name" value="ABC_transporter-like_ATP-bd"/>
</dbReference>
<accession>A0A371AW56</accession>
<dbReference type="InterPro" id="IPR017871">
    <property type="entry name" value="ABC_transporter-like_CS"/>
</dbReference>
<evidence type="ECO:0000256" key="8">
    <source>
        <dbReference type="ARBA" id="ARBA00022967"/>
    </source>
</evidence>
<sequence length="277" mass="31727">MNDKEILRVKNLVVDVKGKNGKRSEIIKNISFELNKGECLGILGESGSGKSMSMKAILGLLDSHFIIRGSAYYKNMDLMLETPEKLRSYRGNDIAVILQNPMTCFDPLFRMEDQMKETWQSHLNLSKRELHEKALSVLRTMQIPNERDVLRKYPHQLSGGMLQRITIGLALSMEPEILIADEPTSSIDAITQFEIMKEFQKIKEKCGTSMIFITHDLSVISQVADRILVMNQGEIVDMGDFKHITTKAQDEYTRHLVRSKMMVMRQYNQVLQKGETL</sequence>
<feature type="domain" description="ABC transporter" evidence="10">
    <location>
        <begin position="7"/>
        <end position="257"/>
    </location>
</feature>
<dbReference type="Pfam" id="PF00005">
    <property type="entry name" value="ABC_tran"/>
    <property type="match status" value="1"/>
</dbReference>
<comment type="similarity">
    <text evidence="2">Belongs to the ABC transporter superfamily.</text>
</comment>
<dbReference type="Proteomes" id="UP000255036">
    <property type="component" value="Unassembled WGS sequence"/>
</dbReference>
<dbReference type="PROSITE" id="PS00211">
    <property type="entry name" value="ABC_TRANSPORTER_1"/>
    <property type="match status" value="1"/>
</dbReference>
<comment type="caution">
    <text evidence="11">The sequence shown here is derived from an EMBL/GenBank/DDBJ whole genome shotgun (WGS) entry which is preliminary data.</text>
</comment>
<evidence type="ECO:0000313" key="11">
    <source>
        <dbReference type="EMBL" id="RDU23815.1"/>
    </source>
</evidence>
<dbReference type="InterPro" id="IPR003593">
    <property type="entry name" value="AAA+_ATPase"/>
</dbReference>
<proteinExistence type="inferred from homology"/>
<evidence type="ECO:0000256" key="3">
    <source>
        <dbReference type="ARBA" id="ARBA00022448"/>
    </source>
</evidence>
<dbReference type="PROSITE" id="PS50893">
    <property type="entry name" value="ABC_TRANSPORTER_2"/>
    <property type="match status" value="1"/>
</dbReference>
<evidence type="ECO:0000256" key="1">
    <source>
        <dbReference type="ARBA" id="ARBA00004202"/>
    </source>
</evidence>
<name>A0A371AW56_9FIRM</name>
<keyword evidence="6" id="KW-0547">Nucleotide-binding</keyword>
<dbReference type="RefSeq" id="WP_115481684.1">
    <property type="nucleotide sequence ID" value="NZ_QRCT01000019.1"/>
</dbReference>
<keyword evidence="9" id="KW-0472">Membrane</keyword>
<dbReference type="SMART" id="SM00382">
    <property type="entry name" value="AAA"/>
    <property type="match status" value="1"/>
</dbReference>
<dbReference type="GO" id="GO:0005886">
    <property type="term" value="C:plasma membrane"/>
    <property type="evidence" value="ECO:0007669"/>
    <property type="project" value="UniProtKB-SubCell"/>
</dbReference>
<dbReference type="Gene3D" id="3.40.50.300">
    <property type="entry name" value="P-loop containing nucleotide triphosphate hydrolases"/>
    <property type="match status" value="1"/>
</dbReference>
<reference evidence="11 12" key="1">
    <citation type="submission" date="2018-07" db="EMBL/GenBank/DDBJ databases">
        <title>Anaerosacharophilus polymeroproducens gen. nov. sp. nov., an anaerobic bacterium isolated from salt field.</title>
        <authorList>
            <person name="Kim W."/>
            <person name="Yang S.-H."/>
            <person name="Oh J."/>
            <person name="Lee J.-H."/>
            <person name="Kwon K.K."/>
        </authorList>
    </citation>
    <scope>NUCLEOTIDE SEQUENCE [LARGE SCALE GENOMIC DNA]</scope>
    <source>
        <strain evidence="11 12">MCWD5</strain>
    </source>
</reference>
<dbReference type="GO" id="GO:0005524">
    <property type="term" value="F:ATP binding"/>
    <property type="evidence" value="ECO:0007669"/>
    <property type="project" value="UniProtKB-KW"/>
</dbReference>
<gene>
    <name evidence="11" type="ORF">DWV06_08130</name>
</gene>
<evidence type="ECO:0000256" key="9">
    <source>
        <dbReference type="ARBA" id="ARBA00023136"/>
    </source>
</evidence>
<evidence type="ECO:0000256" key="7">
    <source>
        <dbReference type="ARBA" id="ARBA00022840"/>
    </source>
</evidence>
<evidence type="ECO:0000313" key="12">
    <source>
        <dbReference type="Proteomes" id="UP000255036"/>
    </source>
</evidence>
<dbReference type="EMBL" id="QRCT01000019">
    <property type="protein sequence ID" value="RDU23815.1"/>
    <property type="molecule type" value="Genomic_DNA"/>
</dbReference>
<comment type="subcellular location">
    <subcellularLocation>
        <location evidence="1">Cell membrane</location>
        <topology evidence="1">Peripheral membrane protein</topology>
    </subcellularLocation>
</comment>
<dbReference type="PANTHER" id="PTHR43297:SF14">
    <property type="entry name" value="ATPASE AAA-TYPE CORE DOMAIN-CONTAINING PROTEIN"/>
    <property type="match status" value="1"/>
</dbReference>
<keyword evidence="5" id="KW-0997">Cell inner membrane</keyword>
<keyword evidence="3" id="KW-0813">Transport</keyword>
<keyword evidence="8" id="KW-1278">Translocase</keyword>